<dbReference type="CDD" id="cd02440">
    <property type="entry name" value="AdoMet_MTases"/>
    <property type="match status" value="1"/>
</dbReference>
<keyword evidence="1 5" id="KW-0489">Methyltransferase</keyword>
<dbReference type="EMBL" id="PYXZ01000002">
    <property type="protein sequence ID" value="PUA82120.1"/>
    <property type="molecule type" value="Genomic_DNA"/>
</dbReference>
<dbReference type="PANTHER" id="PTHR43464:SF19">
    <property type="entry name" value="UBIQUINONE BIOSYNTHESIS O-METHYLTRANSFERASE, MITOCHONDRIAL"/>
    <property type="match status" value="1"/>
</dbReference>
<comment type="caution">
    <text evidence="5">The sequence shown here is derived from an EMBL/GenBank/DDBJ whole genome shotgun (WGS) entry which is preliminary data.</text>
</comment>
<feature type="domain" description="Methyltransferase type 12" evidence="4">
    <location>
        <begin position="64"/>
        <end position="155"/>
    </location>
</feature>
<dbReference type="PANTHER" id="PTHR43464">
    <property type="entry name" value="METHYLTRANSFERASE"/>
    <property type="match status" value="1"/>
</dbReference>
<name>A0A2R7Z0I3_9ACTN</name>
<evidence type="ECO:0000313" key="6">
    <source>
        <dbReference type="Proteomes" id="UP000244867"/>
    </source>
</evidence>
<evidence type="ECO:0000313" key="5">
    <source>
        <dbReference type="EMBL" id="PUA82120.1"/>
    </source>
</evidence>
<proteinExistence type="predicted"/>
<keyword evidence="3" id="KW-0949">S-adenosyl-L-methionine</keyword>
<evidence type="ECO:0000259" key="4">
    <source>
        <dbReference type="Pfam" id="PF08242"/>
    </source>
</evidence>
<evidence type="ECO:0000256" key="1">
    <source>
        <dbReference type="ARBA" id="ARBA00022603"/>
    </source>
</evidence>
<dbReference type="Pfam" id="PF08242">
    <property type="entry name" value="Methyltransf_12"/>
    <property type="match status" value="1"/>
</dbReference>
<dbReference type="SUPFAM" id="SSF53335">
    <property type="entry name" value="S-adenosyl-L-methionine-dependent methyltransferases"/>
    <property type="match status" value="1"/>
</dbReference>
<reference evidence="5 6" key="1">
    <citation type="submission" date="2018-03" db="EMBL/GenBank/DDBJ databases">
        <authorList>
            <person name="Keele B.F."/>
        </authorList>
    </citation>
    <scope>NUCLEOTIDE SEQUENCE [LARGE SCALE GENOMIC DNA]</scope>
    <source>
        <strain evidence="5 6">IB-3</strain>
    </source>
</reference>
<dbReference type="Proteomes" id="UP000244867">
    <property type="component" value="Unassembled WGS sequence"/>
</dbReference>
<dbReference type="AlphaFoldDB" id="A0A2R7Z0I3"/>
<protein>
    <submittedName>
        <fullName evidence="5">Class I SAM-dependent methyltransferase</fullName>
    </submittedName>
</protein>
<dbReference type="GO" id="GO:0032259">
    <property type="term" value="P:methylation"/>
    <property type="evidence" value="ECO:0007669"/>
    <property type="project" value="UniProtKB-KW"/>
</dbReference>
<accession>A0A2R7Z0I3</accession>
<evidence type="ECO:0000256" key="2">
    <source>
        <dbReference type="ARBA" id="ARBA00022679"/>
    </source>
</evidence>
<dbReference type="OrthoDB" id="7062303at2"/>
<gene>
    <name evidence="5" type="ORF">C7S10_06135</name>
</gene>
<evidence type="ECO:0000256" key="3">
    <source>
        <dbReference type="ARBA" id="ARBA00022691"/>
    </source>
</evidence>
<dbReference type="GO" id="GO:0008168">
    <property type="term" value="F:methyltransferase activity"/>
    <property type="evidence" value="ECO:0007669"/>
    <property type="project" value="UniProtKB-KW"/>
</dbReference>
<sequence>MPPPPQGARRARRAVSLPPTRWELVGEGNRGYGQHFAALVADGADITGEARLADALVPRHARILDVGSGMGRIAAALAARGHDVVATEPDPALREQSRSTYADLPVLPHEALAIPPLEPFDLVVVVGNVLVYLGEDTERDVLAHLRSLLAPGGRILAGFELASTKNGSRTYPADEFVADVEAAGLGVVWRFGSYELHPPDDDYAVWVLSADQAD</sequence>
<dbReference type="Gene3D" id="3.40.50.150">
    <property type="entry name" value="Vaccinia Virus protein VP39"/>
    <property type="match status" value="1"/>
</dbReference>
<keyword evidence="2 5" id="KW-0808">Transferase</keyword>
<keyword evidence="6" id="KW-1185">Reference proteome</keyword>
<dbReference type="InterPro" id="IPR013217">
    <property type="entry name" value="Methyltransf_12"/>
</dbReference>
<dbReference type="InterPro" id="IPR029063">
    <property type="entry name" value="SAM-dependent_MTases_sf"/>
</dbReference>
<organism evidence="5 6">
    <name type="scientific">Nocardioides currus</name>
    <dbReference type="NCBI Taxonomy" id="2133958"/>
    <lineage>
        <taxon>Bacteria</taxon>
        <taxon>Bacillati</taxon>
        <taxon>Actinomycetota</taxon>
        <taxon>Actinomycetes</taxon>
        <taxon>Propionibacteriales</taxon>
        <taxon>Nocardioidaceae</taxon>
        <taxon>Nocardioides</taxon>
    </lineage>
</organism>